<evidence type="ECO:0000313" key="1">
    <source>
        <dbReference type="EMBL" id="KAI9913441.1"/>
    </source>
</evidence>
<proteinExistence type="predicted"/>
<comment type="caution">
    <text evidence="1">The sequence shown here is derived from an EMBL/GenBank/DDBJ whole genome shotgun (WGS) entry which is preliminary data.</text>
</comment>
<evidence type="ECO:0000313" key="2">
    <source>
        <dbReference type="Proteomes" id="UP001163321"/>
    </source>
</evidence>
<gene>
    <name evidence="1" type="ORF">PsorP6_005394</name>
</gene>
<dbReference type="EMBL" id="CM047583">
    <property type="protein sequence ID" value="KAI9913441.1"/>
    <property type="molecule type" value="Genomic_DNA"/>
</dbReference>
<reference evidence="1 2" key="1">
    <citation type="journal article" date="2022" name="bioRxiv">
        <title>The genome of the oomycete Peronosclerospora sorghi, a cosmopolitan pathogen of maize and sorghum, is inflated with dispersed pseudogenes.</title>
        <authorList>
            <person name="Fletcher K."/>
            <person name="Martin F."/>
            <person name="Isakeit T."/>
            <person name="Cavanaugh K."/>
            <person name="Magill C."/>
            <person name="Michelmore R."/>
        </authorList>
    </citation>
    <scope>NUCLEOTIDE SEQUENCE [LARGE SCALE GENOMIC DNA]</scope>
    <source>
        <strain evidence="1">P6</strain>
    </source>
</reference>
<protein>
    <submittedName>
        <fullName evidence="1">Uncharacterized protein</fullName>
    </submittedName>
</protein>
<sequence>MANIQQQEIVKREVAFKQRQKQIQSGQEEHKKHPGLERKHEGVYCLVTSSSKLKKKDGDVEKKDRLCYKCWIFVVPSKGAIYI</sequence>
<keyword evidence="2" id="KW-1185">Reference proteome</keyword>
<dbReference type="Proteomes" id="UP001163321">
    <property type="component" value="Chromosome 4"/>
</dbReference>
<name>A0ACC0W5Y5_9STRA</name>
<organism evidence="1 2">
    <name type="scientific">Peronosclerospora sorghi</name>
    <dbReference type="NCBI Taxonomy" id="230839"/>
    <lineage>
        <taxon>Eukaryota</taxon>
        <taxon>Sar</taxon>
        <taxon>Stramenopiles</taxon>
        <taxon>Oomycota</taxon>
        <taxon>Peronosporomycetes</taxon>
        <taxon>Peronosporales</taxon>
        <taxon>Peronosporaceae</taxon>
        <taxon>Peronosclerospora</taxon>
    </lineage>
</organism>
<accession>A0ACC0W5Y5</accession>